<dbReference type="EMBL" id="CAJNOQ010003647">
    <property type="protein sequence ID" value="CAF1022741.1"/>
    <property type="molecule type" value="Genomic_DNA"/>
</dbReference>
<dbReference type="Proteomes" id="UP000663829">
    <property type="component" value="Unassembled WGS sequence"/>
</dbReference>
<dbReference type="Gene3D" id="3.60.40.10">
    <property type="entry name" value="PPM-type phosphatase domain"/>
    <property type="match status" value="1"/>
</dbReference>
<feature type="compositionally biased region" description="Polar residues" evidence="9">
    <location>
        <begin position="224"/>
        <end position="244"/>
    </location>
</feature>
<dbReference type="EMBL" id="CAJOBA010001678">
    <property type="protein sequence ID" value="CAF3608695.1"/>
    <property type="molecule type" value="Genomic_DNA"/>
</dbReference>
<dbReference type="EMBL" id="CAJOBC010003647">
    <property type="protein sequence ID" value="CAF3794099.1"/>
    <property type="molecule type" value="Genomic_DNA"/>
</dbReference>
<evidence type="ECO:0000256" key="2">
    <source>
        <dbReference type="ARBA" id="ARBA00006702"/>
    </source>
</evidence>
<dbReference type="PANTHER" id="PTHR13832">
    <property type="entry name" value="PROTEIN PHOSPHATASE 2C"/>
    <property type="match status" value="1"/>
</dbReference>
<evidence type="ECO:0000313" key="11">
    <source>
        <dbReference type="EMBL" id="CAF0824326.1"/>
    </source>
</evidence>
<evidence type="ECO:0000313" key="13">
    <source>
        <dbReference type="EMBL" id="CAF3608695.1"/>
    </source>
</evidence>
<keyword evidence="6" id="KW-0460">Magnesium</keyword>
<evidence type="ECO:0000313" key="14">
    <source>
        <dbReference type="EMBL" id="CAF3794099.1"/>
    </source>
</evidence>
<keyword evidence="5" id="KW-0378">Hydrolase</keyword>
<evidence type="ECO:0000256" key="7">
    <source>
        <dbReference type="ARBA" id="ARBA00022912"/>
    </source>
</evidence>
<keyword evidence="7" id="KW-0904">Protein phosphatase</keyword>
<evidence type="ECO:0000256" key="9">
    <source>
        <dbReference type="SAM" id="MobiDB-lite"/>
    </source>
</evidence>
<organism evidence="12 15">
    <name type="scientific">Didymodactylos carnosus</name>
    <dbReference type="NCBI Taxonomy" id="1234261"/>
    <lineage>
        <taxon>Eukaryota</taxon>
        <taxon>Metazoa</taxon>
        <taxon>Spiralia</taxon>
        <taxon>Gnathifera</taxon>
        <taxon>Rotifera</taxon>
        <taxon>Eurotatoria</taxon>
        <taxon>Bdelloidea</taxon>
        <taxon>Philodinida</taxon>
        <taxon>Philodinidae</taxon>
        <taxon>Didymodactylos</taxon>
    </lineage>
</organism>
<name>A0A814IA51_9BILA</name>
<dbReference type="EMBL" id="CAJNOK010001678">
    <property type="protein sequence ID" value="CAF0824326.1"/>
    <property type="molecule type" value="Genomic_DNA"/>
</dbReference>
<protein>
    <recommendedName>
        <fullName evidence="3">protein-serine/threonine phosphatase</fullName>
        <ecNumber evidence="3">3.1.3.16</ecNumber>
    </recommendedName>
</protein>
<proteinExistence type="inferred from homology"/>
<dbReference type="Proteomes" id="UP000682733">
    <property type="component" value="Unassembled WGS sequence"/>
</dbReference>
<sequence>HKPEDPIERERIEKAGYKVTLDGRVSGGLNLSRAIGDHGYKRTPNLPAAEQAITAYPEIKTLTIEEKDEFMIIACDGIWNFMSSQDVVDFVRNRLSKSSLTQICDDLFMYCLAPNTSGDGTGCDNMTCIIVTFKPHHIRAVDTSSFSSSAHELSPTLTDPQEKSPWQSMFNHPTTSEINSTTKRSLSPDFVTSTENGTKKQKLFEKMTTSTNGTLNSNNEADRTATSTSPKQTSFSFTLDNGGK</sequence>
<evidence type="ECO:0000256" key="4">
    <source>
        <dbReference type="ARBA" id="ARBA00022723"/>
    </source>
</evidence>
<evidence type="ECO:0000256" key="1">
    <source>
        <dbReference type="ARBA" id="ARBA00001936"/>
    </source>
</evidence>
<dbReference type="InterPro" id="IPR001932">
    <property type="entry name" value="PPM-type_phosphatase-like_dom"/>
</dbReference>
<keyword evidence="15" id="KW-1185">Reference proteome</keyword>
<dbReference type="Pfam" id="PF00481">
    <property type="entry name" value="PP2C"/>
    <property type="match status" value="1"/>
</dbReference>
<feature type="domain" description="PPM-type phosphatase" evidence="10">
    <location>
        <begin position="1"/>
        <end position="133"/>
    </location>
</feature>
<dbReference type="Proteomes" id="UP000681722">
    <property type="component" value="Unassembled WGS sequence"/>
</dbReference>
<comment type="caution">
    <text evidence="12">The sequence shown here is derived from an EMBL/GenBank/DDBJ whole genome shotgun (WGS) entry which is preliminary data.</text>
</comment>
<keyword evidence="4" id="KW-0479">Metal-binding</keyword>
<dbReference type="PROSITE" id="PS51746">
    <property type="entry name" value="PPM_2"/>
    <property type="match status" value="1"/>
</dbReference>
<dbReference type="Proteomes" id="UP000677228">
    <property type="component" value="Unassembled WGS sequence"/>
</dbReference>
<evidence type="ECO:0000259" key="10">
    <source>
        <dbReference type="PROSITE" id="PS51746"/>
    </source>
</evidence>
<dbReference type="InterPro" id="IPR015655">
    <property type="entry name" value="PP2C"/>
</dbReference>
<accession>A0A814IA51</accession>
<feature type="compositionally biased region" description="Polar residues" evidence="9">
    <location>
        <begin position="172"/>
        <end position="196"/>
    </location>
</feature>
<evidence type="ECO:0000313" key="15">
    <source>
        <dbReference type="Proteomes" id="UP000663829"/>
    </source>
</evidence>
<dbReference type="AlphaFoldDB" id="A0A814IA51"/>
<comment type="similarity">
    <text evidence="2">Belongs to the PP2C family.</text>
</comment>
<evidence type="ECO:0000256" key="8">
    <source>
        <dbReference type="ARBA" id="ARBA00023211"/>
    </source>
</evidence>
<dbReference type="PANTHER" id="PTHR13832:SF803">
    <property type="entry name" value="PROTEIN PHOSPHATASE 1G"/>
    <property type="match status" value="1"/>
</dbReference>
<evidence type="ECO:0000256" key="6">
    <source>
        <dbReference type="ARBA" id="ARBA00022842"/>
    </source>
</evidence>
<dbReference type="GO" id="GO:0004722">
    <property type="term" value="F:protein serine/threonine phosphatase activity"/>
    <property type="evidence" value="ECO:0007669"/>
    <property type="project" value="UniProtKB-EC"/>
</dbReference>
<dbReference type="CDD" id="cd00143">
    <property type="entry name" value="PP2Cc"/>
    <property type="match status" value="1"/>
</dbReference>
<dbReference type="SMART" id="SM00332">
    <property type="entry name" value="PP2Cc"/>
    <property type="match status" value="1"/>
</dbReference>
<feature type="non-terminal residue" evidence="12">
    <location>
        <position position="1"/>
    </location>
</feature>
<comment type="cofactor">
    <cofactor evidence="1">
        <name>Mn(2+)</name>
        <dbReference type="ChEBI" id="CHEBI:29035"/>
    </cofactor>
</comment>
<keyword evidence="8" id="KW-0464">Manganese</keyword>
<evidence type="ECO:0000256" key="5">
    <source>
        <dbReference type="ARBA" id="ARBA00022801"/>
    </source>
</evidence>
<dbReference type="SUPFAM" id="SSF81606">
    <property type="entry name" value="PP2C-like"/>
    <property type="match status" value="1"/>
</dbReference>
<evidence type="ECO:0000256" key="3">
    <source>
        <dbReference type="ARBA" id="ARBA00013081"/>
    </source>
</evidence>
<dbReference type="GO" id="GO:0046872">
    <property type="term" value="F:metal ion binding"/>
    <property type="evidence" value="ECO:0007669"/>
    <property type="project" value="UniProtKB-KW"/>
</dbReference>
<feature type="region of interest" description="Disordered" evidence="9">
    <location>
        <begin position="172"/>
        <end position="244"/>
    </location>
</feature>
<gene>
    <name evidence="12" type="ORF">GPM918_LOCUS14868</name>
    <name evidence="11" type="ORF">OVA965_LOCUS5812</name>
    <name evidence="14" type="ORF">SRO942_LOCUS14868</name>
    <name evidence="13" type="ORF">TMI583_LOCUS5809</name>
</gene>
<dbReference type="OrthoDB" id="10264738at2759"/>
<reference evidence="12" key="1">
    <citation type="submission" date="2021-02" db="EMBL/GenBank/DDBJ databases">
        <authorList>
            <person name="Nowell W R."/>
        </authorList>
    </citation>
    <scope>NUCLEOTIDE SEQUENCE</scope>
</reference>
<dbReference type="InterPro" id="IPR036457">
    <property type="entry name" value="PPM-type-like_dom_sf"/>
</dbReference>
<evidence type="ECO:0000313" key="12">
    <source>
        <dbReference type="EMBL" id="CAF1022741.1"/>
    </source>
</evidence>
<dbReference type="EC" id="3.1.3.16" evidence="3"/>
<feature type="compositionally biased region" description="Low complexity" evidence="9">
    <location>
        <begin position="208"/>
        <end position="219"/>
    </location>
</feature>